<organism evidence="1 2">
    <name type="scientific">Mycena albidolilacea</name>
    <dbReference type="NCBI Taxonomy" id="1033008"/>
    <lineage>
        <taxon>Eukaryota</taxon>
        <taxon>Fungi</taxon>
        <taxon>Dikarya</taxon>
        <taxon>Basidiomycota</taxon>
        <taxon>Agaricomycotina</taxon>
        <taxon>Agaricomycetes</taxon>
        <taxon>Agaricomycetidae</taxon>
        <taxon>Agaricales</taxon>
        <taxon>Marasmiineae</taxon>
        <taxon>Mycenaceae</taxon>
        <taxon>Mycena</taxon>
    </lineage>
</organism>
<dbReference type="Proteomes" id="UP001218218">
    <property type="component" value="Unassembled WGS sequence"/>
</dbReference>
<dbReference type="EMBL" id="JARIHO010000057">
    <property type="protein sequence ID" value="KAJ7318509.1"/>
    <property type="molecule type" value="Genomic_DNA"/>
</dbReference>
<proteinExistence type="predicted"/>
<comment type="caution">
    <text evidence="1">The sequence shown here is derived from an EMBL/GenBank/DDBJ whole genome shotgun (WGS) entry which is preliminary data.</text>
</comment>
<reference evidence="1" key="1">
    <citation type="submission" date="2023-03" db="EMBL/GenBank/DDBJ databases">
        <title>Massive genome expansion in bonnet fungi (Mycena s.s.) driven by repeated elements and novel gene families across ecological guilds.</title>
        <authorList>
            <consortium name="Lawrence Berkeley National Laboratory"/>
            <person name="Harder C.B."/>
            <person name="Miyauchi S."/>
            <person name="Viragh M."/>
            <person name="Kuo A."/>
            <person name="Thoen E."/>
            <person name="Andreopoulos B."/>
            <person name="Lu D."/>
            <person name="Skrede I."/>
            <person name="Drula E."/>
            <person name="Henrissat B."/>
            <person name="Morin E."/>
            <person name="Kohler A."/>
            <person name="Barry K."/>
            <person name="LaButti K."/>
            <person name="Morin E."/>
            <person name="Salamov A."/>
            <person name="Lipzen A."/>
            <person name="Mereny Z."/>
            <person name="Hegedus B."/>
            <person name="Baldrian P."/>
            <person name="Stursova M."/>
            <person name="Weitz H."/>
            <person name="Taylor A."/>
            <person name="Grigoriev I.V."/>
            <person name="Nagy L.G."/>
            <person name="Martin F."/>
            <person name="Kauserud H."/>
        </authorList>
    </citation>
    <scope>NUCLEOTIDE SEQUENCE</scope>
    <source>
        <strain evidence="1">CBHHK002</strain>
    </source>
</reference>
<evidence type="ECO:0000313" key="2">
    <source>
        <dbReference type="Proteomes" id="UP001218218"/>
    </source>
</evidence>
<evidence type="ECO:0000313" key="1">
    <source>
        <dbReference type="EMBL" id="KAJ7318509.1"/>
    </source>
</evidence>
<sequence length="325" mass="35497">MIFNYSPGQLTQNVNLMLTFEAPTKKTLSTEQNLVAWKVITMRSVPNSKAKNKATVAYTGRLAFGASQDAIYGSSTVEMKLGESVDLNWQDEDAVWGIPASSGSTGTLIKAKNKTGYKQDISVVEADFHPILKAYVNTGYVQNEFITADISTDMITDWNLAALPLVFNWKFEELAQGGYKITSASSLSMMKEIAPQAYEDLDLSFACTLNWQASVSREVVAAVFAYISSTLAAKGLSYHEEHNDKEGNRKCIASQKGETCEALSAALKSTIFAAIEKEGATIKGKTVAPEDFDLHWTITDEYGVNARGGEDEVISEGSAAWYLLK</sequence>
<protein>
    <submittedName>
        <fullName evidence="1">Uncharacterized protein</fullName>
    </submittedName>
</protein>
<keyword evidence="2" id="KW-1185">Reference proteome</keyword>
<name>A0AAD6ZDF2_9AGAR</name>
<gene>
    <name evidence="1" type="ORF">DFH08DRAFT_971258</name>
</gene>
<accession>A0AAD6ZDF2</accession>
<dbReference type="AlphaFoldDB" id="A0AAD6ZDF2"/>